<keyword evidence="3" id="KW-1185">Reference proteome</keyword>
<protein>
    <recommendedName>
        <fullName evidence="1">Aminoglycoside phosphotransferase domain-containing protein</fullName>
    </recommendedName>
</protein>
<reference evidence="2 3" key="1">
    <citation type="journal article" date="2008" name="Int. J. Syst. Evol. Microbiol.">
        <title>Tessaracoccus flavescens sp. nov., isolated from marine sediment.</title>
        <authorList>
            <person name="Lee D.W."/>
            <person name="Lee S.D."/>
        </authorList>
    </citation>
    <scope>NUCLEOTIDE SEQUENCE [LARGE SCALE GENOMIC DNA]</scope>
    <source>
        <strain evidence="2 3">SST-39T</strain>
    </source>
</reference>
<feature type="domain" description="Aminoglycoside phosphotransferase" evidence="1">
    <location>
        <begin position="33"/>
        <end position="220"/>
    </location>
</feature>
<gene>
    <name evidence="2" type="ORF">BW733_12045</name>
</gene>
<organism evidence="2 3">
    <name type="scientific">Tessaracoccus flavescens</name>
    <dbReference type="NCBI Taxonomy" id="399497"/>
    <lineage>
        <taxon>Bacteria</taxon>
        <taxon>Bacillati</taxon>
        <taxon>Actinomycetota</taxon>
        <taxon>Actinomycetes</taxon>
        <taxon>Propionibacteriales</taxon>
        <taxon>Propionibacteriaceae</taxon>
        <taxon>Tessaracoccus</taxon>
    </lineage>
</organism>
<dbReference type="KEGG" id="tfa:BW733_12045"/>
<dbReference type="InterPro" id="IPR011009">
    <property type="entry name" value="Kinase-like_dom_sf"/>
</dbReference>
<evidence type="ECO:0000259" key="1">
    <source>
        <dbReference type="Pfam" id="PF01636"/>
    </source>
</evidence>
<dbReference type="Proteomes" id="UP000188235">
    <property type="component" value="Chromosome"/>
</dbReference>
<evidence type="ECO:0000313" key="3">
    <source>
        <dbReference type="Proteomes" id="UP000188235"/>
    </source>
</evidence>
<dbReference type="OrthoDB" id="9781415at2"/>
<dbReference type="RefSeq" id="WP_077350745.1">
    <property type="nucleotide sequence ID" value="NZ_CP019607.1"/>
</dbReference>
<evidence type="ECO:0000313" key="2">
    <source>
        <dbReference type="EMBL" id="AQP51437.1"/>
    </source>
</evidence>
<dbReference type="InterPro" id="IPR002575">
    <property type="entry name" value="Aminoglycoside_PTrfase"/>
</dbReference>
<dbReference type="EMBL" id="CP019607">
    <property type="protein sequence ID" value="AQP51437.1"/>
    <property type="molecule type" value="Genomic_DNA"/>
</dbReference>
<dbReference type="SUPFAM" id="SSF56112">
    <property type="entry name" value="Protein kinase-like (PK-like)"/>
    <property type="match status" value="1"/>
</dbReference>
<accession>A0A1Q2CZ81</accession>
<proteinExistence type="predicted"/>
<name>A0A1Q2CZ81_9ACTN</name>
<dbReference type="AlphaFoldDB" id="A0A1Q2CZ81"/>
<dbReference type="Pfam" id="PF01636">
    <property type="entry name" value="APH"/>
    <property type="match status" value="1"/>
</dbReference>
<sequence>MNGEADLGDVAWGDVISDDDGVLVVRGQVDDLPVVVKRFTGPSAREVSTYALLERLGVPTLPVLGSGPDWIILEDLTSAGYRQASADDLADPDVARLIARWHDHLHGAGDALGSEAIEYSEFDLIDDEGLSRVAARWPDLADAAAWAAGRLPAWRQELSELPHTLTYNDFWSSNLAISWDGSSALMFDHNLTGMGLRASDLRNVTLALSPVAAEAFLTQYRRLCEARGAHLPEAAFELDAATAHLVALIMASEFDETPAWAGPSIDWARTIAR</sequence>